<dbReference type="CDD" id="cd01131">
    <property type="entry name" value="PilT"/>
    <property type="match status" value="1"/>
</dbReference>
<dbReference type="STRING" id="29364.SAMN04487772_10475"/>
<dbReference type="EMBL" id="FOHN01000004">
    <property type="protein sequence ID" value="SES84191.1"/>
    <property type="molecule type" value="Genomic_DNA"/>
</dbReference>
<name>A0A1H9ZR62_9FIRM</name>
<dbReference type="PROSITE" id="PS00662">
    <property type="entry name" value="T2SP_E"/>
    <property type="match status" value="1"/>
</dbReference>
<dbReference type="InterPro" id="IPR006321">
    <property type="entry name" value="PilT/PilU"/>
</dbReference>
<dbReference type="SUPFAM" id="SSF52540">
    <property type="entry name" value="P-loop containing nucleoside triphosphate hydrolases"/>
    <property type="match status" value="1"/>
</dbReference>
<dbReference type="GO" id="GO:0005524">
    <property type="term" value="F:ATP binding"/>
    <property type="evidence" value="ECO:0007669"/>
    <property type="project" value="InterPro"/>
</dbReference>
<protein>
    <submittedName>
        <fullName evidence="3">Twitching motility protein PilT</fullName>
    </submittedName>
</protein>
<dbReference type="InterPro" id="IPR050921">
    <property type="entry name" value="T4SS_GSP_E_ATPase"/>
</dbReference>
<dbReference type="PANTHER" id="PTHR30486:SF16">
    <property type="entry name" value="TWITCHING MOTILITY PROTEIN PILT"/>
    <property type="match status" value="1"/>
</dbReference>
<dbReference type="InterPro" id="IPR027417">
    <property type="entry name" value="P-loop_NTPase"/>
</dbReference>
<dbReference type="RefSeq" id="WP_177180609.1">
    <property type="nucleotide sequence ID" value="NZ_FOHN01000004.1"/>
</dbReference>
<dbReference type="InterPro" id="IPR003593">
    <property type="entry name" value="AAA+_ATPase"/>
</dbReference>
<sequence length="351" mass="38494">MITINDLLRISKDNGASDLHITVGVPPKCRINGDLKSIDLPKLMPDDTETIISPILGEHQKEVLDEFGEVDFAYSIPELGRYRVNVFKQRGSLACVIRLVGMDIPEPDALGITPAMLDLTNKKRGLVLVTGPTGSGKTTTLASLIDQINRNYASHIITLEDPIEYLHSHNKSIVNQREVGLDTSSYSHALRSALREDPDVILVGEMRDLETISTAITAAETGHLVFSTLHTIGAAATIDRAIDVFPPNQQQQIRIQLATVLEAVISQTLIPATGGKGRVAVFEVMLGSPAIKNLIRENKTFQIPSMMQTSKKMGMQTLDDAIYDLYLSGKISAEHALNYSQDPIALERKLY</sequence>
<dbReference type="SMART" id="SM00382">
    <property type="entry name" value="AAA"/>
    <property type="match status" value="1"/>
</dbReference>
<dbReference type="PANTHER" id="PTHR30486">
    <property type="entry name" value="TWITCHING MOTILITY PROTEIN PILT"/>
    <property type="match status" value="1"/>
</dbReference>
<evidence type="ECO:0000256" key="1">
    <source>
        <dbReference type="ARBA" id="ARBA00006611"/>
    </source>
</evidence>
<dbReference type="InterPro" id="IPR001482">
    <property type="entry name" value="T2SS/T4SS_dom"/>
</dbReference>
<comment type="similarity">
    <text evidence="1">Belongs to the GSP E family.</text>
</comment>
<dbReference type="Pfam" id="PF00437">
    <property type="entry name" value="T2SSE"/>
    <property type="match status" value="1"/>
</dbReference>
<dbReference type="NCBIfam" id="TIGR01420">
    <property type="entry name" value="pilT_fam"/>
    <property type="match status" value="1"/>
</dbReference>
<dbReference type="Proteomes" id="UP000199800">
    <property type="component" value="Unassembled WGS sequence"/>
</dbReference>
<evidence type="ECO:0000313" key="3">
    <source>
        <dbReference type="EMBL" id="SES84191.1"/>
    </source>
</evidence>
<dbReference type="Gene3D" id="3.40.50.300">
    <property type="entry name" value="P-loop containing nucleotide triphosphate hydrolases"/>
    <property type="match status" value="1"/>
</dbReference>
<keyword evidence="4" id="KW-1185">Reference proteome</keyword>
<evidence type="ECO:0000259" key="2">
    <source>
        <dbReference type="PROSITE" id="PS00662"/>
    </source>
</evidence>
<dbReference type="GO" id="GO:0016887">
    <property type="term" value="F:ATP hydrolysis activity"/>
    <property type="evidence" value="ECO:0007669"/>
    <property type="project" value="InterPro"/>
</dbReference>
<evidence type="ECO:0000313" key="4">
    <source>
        <dbReference type="Proteomes" id="UP000199800"/>
    </source>
</evidence>
<gene>
    <name evidence="3" type="ORF">SAMN04487772_10475</name>
</gene>
<reference evidence="3 4" key="1">
    <citation type="submission" date="2016-10" db="EMBL/GenBank/DDBJ databases">
        <authorList>
            <person name="de Groot N.N."/>
        </authorList>
    </citation>
    <scope>NUCLEOTIDE SEQUENCE [LARGE SCALE GENOMIC DNA]</scope>
    <source>
        <strain evidence="3 4">DSM 1801</strain>
    </source>
</reference>
<accession>A0A1H9ZR62</accession>
<dbReference type="Gene3D" id="3.30.450.90">
    <property type="match status" value="1"/>
</dbReference>
<feature type="domain" description="Bacterial type II secretion system protein E" evidence="2">
    <location>
        <begin position="194"/>
        <end position="208"/>
    </location>
</feature>
<proteinExistence type="inferred from homology"/>
<organism evidence="3 4">
    <name type="scientific">[Clostridium] polysaccharolyticum</name>
    <dbReference type="NCBI Taxonomy" id="29364"/>
    <lineage>
        <taxon>Bacteria</taxon>
        <taxon>Bacillati</taxon>
        <taxon>Bacillota</taxon>
        <taxon>Clostridia</taxon>
        <taxon>Lachnospirales</taxon>
        <taxon>Lachnospiraceae</taxon>
    </lineage>
</organism>
<dbReference type="AlphaFoldDB" id="A0A1H9ZR62"/>